<comment type="caution">
    <text evidence="2">The sequence shown here is derived from an EMBL/GenBank/DDBJ whole genome shotgun (WGS) entry which is preliminary data.</text>
</comment>
<feature type="region of interest" description="Disordered" evidence="1">
    <location>
        <begin position="30"/>
        <end position="53"/>
    </location>
</feature>
<evidence type="ECO:0000256" key="1">
    <source>
        <dbReference type="SAM" id="MobiDB-lite"/>
    </source>
</evidence>
<dbReference type="Proteomes" id="UP000799429">
    <property type="component" value="Unassembled WGS sequence"/>
</dbReference>
<dbReference type="EMBL" id="MU006107">
    <property type="protein sequence ID" value="KAF2835669.1"/>
    <property type="molecule type" value="Genomic_DNA"/>
</dbReference>
<sequence>MIPKSKSKLQLHIVSSVKRILSLCKVLHTPADMHQDGPNTPSPDPAHYFHSSASPSPISLLQFHNGALFHPDPESSVSPTHTHHTPAPIRKLTIAEVKPASRNGTPRIA</sequence>
<reference evidence="2" key="1">
    <citation type="journal article" date="2020" name="Stud. Mycol.">
        <title>101 Dothideomycetes genomes: a test case for predicting lifestyles and emergence of pathogens.</title>
        <authorList>
            <person name="Haridas S."/>
            <person name="Albert R."/>
            <person name="Binder M."/>
            <person name="Bloem J."/>
            <person name="Labutti K."/>
            <person name="Salamov A."/>
            <person name="Andreopoulos B."/>
            <person name="Baker S."/>
            <person name="Barry K."/>
            <person name="Bills G."/>
            <person name="Bluhm B."/>
            <person name="Cannon C."/>
            <person name="Castanera R."/>
            <person name="Culley D."/>
            <person name="Daum C."/>
            <person name="Ezra D."/>
            <person name="Gonzalez J."/>
            <person name="Henrissat B."/>
            <person name="Kuo A."/>
            <person name="Liang C."/>
            <person name="Lipzen A."/>
            <person name="Lutzoni F."/>
            <person name="Magnuson J."/>
            <person name="Mondo S."/>
            <person name="Nolan M."/>
            <person name="Ohm R."/>
            <person name="Pangilinan J."/>
            <person name="Park H.-J."/>
            <person name="Ramirez L."/>
            <person name="Alfaro M."/>
            <person name="Sun H."/>
            <person name="Tritt A."/>
            <person name="Yoshinaga Y."/>
            <person name="Zwiers L.-H."/>
            <person name="Turgeon B."/>
            <person name="Goodwin S."/>
            <person name="Spatafora J."/>
            <person name="Crous P."/>
            <person name="Grigoriev I."/>
        </authorList>
    </citation>
    <scope>NUCLEOTIDE SEQUENCE</scope>
    <source>
        <strain evidence="2">CBS 101060</strain>
    </source>
</reference>
<feature type="region of interest" description="Disordered" evidence="1">
    <location>
        <begin position="67"/>
        <end position="109"/>
    </location>
</feature>
<name>A0A9P4S410_9PEZI</name>
<proteinExistence type="predicted"/>
<protein>
    <submittedName>
        <fullName evidence="2">Uncharacterized protein</fullName>
    </submittedName>
</protein>
<gene>
    <name evidence="2" type="ORF">M501DRAFT_326997</name>
</gene>
<keyword evidence="3" id="KW-1185">Reference proteome</keyword>
<evidence type="ECO:0000313" key="2">
    <source>
        <dbReference type="EMBL" id="KAF2835669.1"/>
    </source>
</evidence>
<accession>A0A9P4S410</accession>
<organism evidence="2 3">
    <name type="scientific">Patellaria atrata CBS 101060</name>
    <dbReference type="NCBI Taxonomy" id="1346257"/>
    <lineage>
        <taxon>Eukaryota</taxon>
        <taxon>Fungi</taxon>
        <taxon>Dikarya</taxon>
        <taxon>Ascomycota</taxon>
        <taxon>Pezizomycotina</taxon>
        <taxon>Dothideomycetes</taxon>
        <taxon>Dothideomycetes incertae sedis</taxon>
        <taxon>Patellariales</taxon>
        <taxon>Patellariaceae</taxon>
        <taxon>Patellaria</taxon>
    </lineage>
</organism>
<dbReference type="AlphaFoldDB" id="A0A9P4S410"/>
<evidence type="ECO:0000313" key="3">
    <source>
        <dbReference type="Proteomes" id="UP000799429"/>
    </source>
</evidence>